<feature type="domain" description="Tc toxin complex TcA C-terminal TcB-binding" evidence="4">
    <location>
        <begin position="2671"/>
        <end position="2961"/>
    </location>
</feature>
<dbReference type="InterPro" id="IPR018003">
    <property type="entry name" value="Insecticidal_toxin/plasmid_vir"/>
</dbReference>
<evidence type="ECO:0000256" key="2">
    <source>
        <dbReference type="SAM" id="Coils"/>
    </source>
</evidence>
<dbReference type="Pfam" id="PF18276">
    <property type="entry name" value="TcA_TcB_BD"/>
    <property type="match status" value="1"/>
</dbReference>
<evidence type="ECO:0000313" key="7">
    <source>
        <dbReference type="EMBL" id="MDQ5767938.1"/>
    </source>
</evidence>
<keyword evidence="9" id="KW-1185">Reference proteome</keyword>
<proteinExistence type="predicted"/>
<evidence type="ECO:0000313" key="8">
    <source>
        <dbReference type="EMBL" id="WML86603.1"/>
    </source>
</evidence>
<dbReference type="InterPro" id="IPR046839">
    <property type="entry name" value="ABC_toxin_N"/>
</dbReference>
<reference evidence="8 9" key="1">
    <citation type="submission" date="2023-08" db="EMBL/GenBank/DDBJ databases">
        <title>New molecular markers tilS and rpoB for phylogenetic and monitoring studies of the genus Thiothrix biodiversity.</title>
        <authorList>
            <person name="Ravin N.V."/>
            <person name="Smolyakov D."/>
            <person name="Markov N.D."/>
            <person name="Beletsky A.V."/>
            <person name="Mardanov A.V."/>
            <person name="Rudenko T.S."/>
            <person name="Grabovich M.Y."/>
        </authorList>
    </citation>
    <scope>NUCLEOTIDE SEQUENCE</scope>
    <source>
        <strain evidence="8">DNT52</strain>
        <strain evidence="7 9">H33</strain>
    </source>
</reference>
<gene>
    <name evidence="7" type="ORF">RCC75_05330</name>
    <name evidence="8" type="ORF">RCG00_20250</name>
</gene>
<feature type="coiled-coil region" evidence="2">
    <location>
        <begin position="2680"/>
        <end position="2707"/>
    </location>
</feature>
<evidence type="ECO:0000259" key="5">
    <source>
        <dbReference type="Pfam" id="PF18413"/>
    </source>
</evidence>
<organism evidence="8">
    <name type="scientific">Thiothrix subterranea</name>
    <dbReference type="NCBI Taxonomy" id="2735563"/>
    <lineage>
        <taxon>Bacteria</taxon>
        <taxon>Pseudomonadati</taxon>
        <taxon>Pseudomonadota</taxon>
        <taxon>Gammaproteobacteria</taxon>
        <taxon>Thiotrichales</taxon>
        <taxon>Thiotrichaceae</taxon>
        <taxon>Thiothrix</taxon>
    </lineage>
</organism>
<dbReference type="Pfam" id="PF20220">
    <property type="entry name" value="ABC_toxin_N"/>
    <property type="match status" value="1"/>
</dbReference>
<dbReference type="Pfam" id="PF18413">
    <property type="entry name" value="Neuraminidase"/>
    <property type="match status" value="1"/>
</dbReference>
<accession>A0AA51QWU9</accession>
<feature type="domain" description="ABC toxin N-terminal" evidence="6">
    <location>
        <begin position="1671"/>
        <end position="1799"/>
    </location>
</feature>
<keyword evidence="1" id="KW-0843">Virulence</keyword>
<sequence length="3120" mass="355549">MRIPIIDISKRITAISSILTKKDQEKFTPVFESNNGDWNKVLKQLQDEATLPPASLTKLSFAHALAVWSDDHEPLVKLIAKQPEINNLRDVARHFNITKLTGLLTADVLPDTATGETPEEKAHTYASNLLHKLYTTETSAVLSRMVFEVELPIENSMVRNGVVKFLDNQPDFNIRTTSIYKALNQPDAFKDMTNDHQKEVITQLKTLQRVQAFSPTHTAIPYLMNANLTAAPLITAMSESTFLRNHATALGEEIALQVYNTATNIHIRNEHALMTIYETVKGGGMQIMSYNLPDKKEDDNLRKEEAARKAAELVISKNGVPISLENLFGDMDFCECEECQSVYSPAAYLVELLQYLRHNNFGPDPEYPTSANPGINKDIADTPLDKLFKRRPDLGCLELTCENTFTVMPYVDLANEIMEHWTVHNKPNNYSFNVEDETTSELLAQPQHTNYEAYCILKNAVYPFTLPYHQPIDSARICLSYLGTSRHEMLDTFRQSYSTSEHEALTEAEHEELKEILKTTQDRAVDAEFLGMTQEEYIILTKEAFWPKRYFDITQQKEYSEKEYQKKIGVREAHEYYGYVSEAEMLNETTEKGLTFVKKQFLPRTGIQYTDLVEILKTRFINPKFPQGEALKILEDIRFSYRFLQKLVNANSSDPYEEVINLIESTPEIVDYWNSLLNLTPNPCIEAKSAQCVDSFDIRGWVECYFERLGELIVLDSGEGPHLPVDGNLYKKEGGSYVLVGSLNKEGIVKNNQGEIVGFIAFKVGYVDDHGEIRDKDEENHGKANGSESFPIILAAPVLTNDGLQPLVTYFSSKLFVRSVDNKDLGVIEADRFRMATENTYQWVLGKETCDLDKVRLVHLNGNPITSDEYDCIQRFIRLWRKTGWTIDETDKALVGLAVNHGEGNSAGTPSSNDDDFVDFDIFNDSCHLTDSGGASCDGDGDGNDGNSSFLDCPTFAKFDCAITPDLLHQLVAVQKLLDLTGLPLIKLLTFWADISTAGEKSLYSRLFLTHNMLGIDKVFKADKHGNYLTEEAKISGHLPILMATMRLKADEINTIMAVCQMPDALTLENVSSLYRYSLLAKLLHLKMEVLPDAIQLFGNPFASAQQMQGLIENWGRMEDAGFTFRQLNYLLQDHDDALRPLAPAKKTILQITKTLYDGLNAIDQEHPDLTESDREKATADFIRTKVGLLFEQGIVEQIIGLLTGSTVYTTNAPFGLNIEIPETLKAKILYKQQSEATPPQAMLQMTGILTEEERVAVKALSSEAGWIRALERLAKQPTRILVDVLFGIFPDMEEAKTVLLAGDVSVPPEQLPDPNTAPVKRFYFLQHFMPFLRRWLAHRLIVDTLSGAAGLPNDITDVLLSDILLTGGTKQPAIATLESIHSEPAETGTGWKGYLIPAVDGEYTFIAIGDTQHAPLSLDGLRIEFPYQQEDPSNVWSSNPVKLKSGKLYWLEVTDLPASALQWKTATSPKAAIPASMLLPDYSAQGTEEVFVKLYKAALLISGFNLNVDEVSYWQTHAADFDGFDFNAVTLQHWLRLQAYTTLRDRLPKTETSLFDLFQWTYLATAPGKLSETIAAATRWKQKDIDKLIAANHFNLNDPEAFRNEINLVKLQKALRMADKIRVDIDQLFTWAKPTSKFWVCHEIAQDIHKAIRSRYDQEDWEQVIKPLNDQLRENQKQALISYLLMQKALRDWGVTDADGLFEYFLIDVQMDPCFETSRIKQAISSAQLFVQRCMLGLEEHLDNKSESVPLGALDRGRWEWMQRYRVWEANRKVFLYPENWILSQLRDDKSPFYKELESELLQKDINSQTVSDALKNYLYKVDEVANMRVVGLFLEQDGDANIKLHIFSKTRNAPYFFYYRFYDVQEGNWYPWEKVQVDIPSYDHETNGQIDSSGTYLIPVVWNKRLLIFFPQFMKKTAPNPVKKDNSEEEATYEDMREKKPSQSSPIEYWEIKMGWSEYRNGKWTQKQISSEAVYDNPGTANSLPNIKNYEFISKIADESDKEQGIWINIQRYDAHLLLPQGFRFTGNLTEKTNPIGKFAPIETEFHWTDDIFYPIQSSVNEYRPELFGLCTACHDENKIVEIYAPPKIQPNPPCSNYNDLANPAIIFHYPFIHNILGKLYSGKLENLFDFYSKSISLDNYGTKETNYHELKYPYSLYNWEAAFHAPMLLVENLLNAQQFEQALKMCHYIFDPQAKGVGINRFWNFAPFKETDAQNVLETLFKKLQEGDEDTIGQVNEWRNNPFMPHVVSRSRPSAYMKWVVMKYIEILIAWGDYLFRQDTIETINQATQLYVLASHIYGPRGYKIPKRGKMKPQTYLSLKDKWDAFSNAMVELELVFPFSNQTPLVAGISNGVVGFANIFGFASSLYFCIPDNPKIRALRDTIDDRLFKIRHCQNIEGVFRKLPLFEPPIDPALLVQAAAQGLSLASVLNDLNSPLPNYRFYYLLQKSQEMCSELKTLGNAYLSAKEKGDVEALSQLRARHESSIHALTMELRTKQLEEAQKSLDALYQNRIGAVSRMQYQLKLIGEDLGKVPNIDTDFTEIQNQIEPPIDESGLKLIKYEKESIDKTGEAHDWQTAANVVEALSATFHALPDAIPAAMPLGIGTQAKIGGSHLGHASTAASKVLQIISSTASYKATSASTKGGFLRQLQDRIHQTNTTGYEIKNIDKQILTQQIRINIANQEIRNQQQQIDNAQEVEDFLRNKYTNHELYQWMTNQLMTLYRQAYEITYDLAKKAENVYRFERGLKTSSFLKGGYWEPGRDGLLAGERLSLALKQLEASYQERRGHDFEISRSFSLRQINPLALIALKETGRCEFDLPEVLFDMDYPGHYMRRIKSVALTVPCVVGPYTSLNCTLRLLKHEFRNSAIAKDKNDYPRRAEPGEDDERFSSFNIPITSIALSSGQNDSGVFELNFRDERYLPFEGAGVDSRWHIELPEKFRQFDYNTISDVVMHLRYTAIDGGDKLKNVAAGYVQQYVKDVEELSREEGLFAFFDLKNDFSDEWHKAIHPRQDANERLFELTKLNEYLPIFTRNHEPKKIQVMDVHLFSSSELDASAFVLGIGSDEFAFSERESVGNMKSFDIKDIGCSVADKWKLKILDVDADLGKLWMVFRYILKG</sequence>
<dbReference type="Proteomes" id="UP001229862">
    <property type="component" value="Chromosome"/>
</dbReference>
<evidence type="ECO:0000313" key="9">
    <source>
        <dbReference type="Proteomes" id="UP001223336"/>
    </source>
</evidence>
<dbReference type="RefSeq" id="WP_308134056.1">
    <property type="nucleotide sequence ID" value="NZ_CP133217.1"/>
</dbReference>
<evidence type="ECO:0000259" key="6">
    <source>
        <dbReference type="Pfam" id="PF20220"/>
    </source>
</evidence>
<name>A0AA51QWU9_9GAMM</name>
<evidence type="ECO:0000256" key="3">
    <source>
        <dbReference type="SAM" id="MobiDB-lite"/>
    </source>
</evidence>
<dbReference type="EMBL" id="CP133217">
    <property type="protein sequence ID" value="WML86603.1"/>
    <property type="molecule type" value="Genomic_DNA"/>
</dbReference>
<dbReference type="Proteomes" id="UP001223336">
    <property type="component" value="Unassembled WGS sequence"/>
</dbReference>
<dbReference type="SUPFAM" id="SSF56988">
    <property type="entry name" value="Anthrax protective antigen"/>
    <property type="match status" value="1"/>
</dbReference>
<dbReference type="EMBL" id="JAVFKN010000004">
    <property type="protein sequence ID" value="MDQ5767938.1"/>
    <property type="molecule type" value="Genomic_DNA"/>
</dbReference>
<feature type="domain" description="Neuraminidase-like" evidence="5">
    <location>
        <begin position="1830"/>
        <end position="1989"/>
    </location>
</feature>
<protein>
    <submittedName>
        <fullName evidence="8">Neuraminidase-like domain-containing protein</fullName>
    </submittedName>
</protein>
<evidence type="ECO:0000256" key="1">
    <source>
        <dbReference type="ARBA" id="ARBA00023026"/>
    </source>
</evidence>
<dbReference type="Pfam" id="PF03538">
    <property type="entry name" value="VRP1"/>
    <property type="match status" value="1"/>
</dbReference>
<dbReference type="InterPro" id="IPR041079">
    <property type="entry name" value="Neuraminidase-like"/>
</dbReference>
<evidence type="ECO:0000259" key="4">
    <source>
        <dbReference type="Pfam" id="PF18276"/>
    </source>
</evidence>
<keyword evidence="2" id="KW-0175">Coiled coil</keyword>
<feature type="region of interest" description="Disordered" evidence="3">
    <location>
        <begin position="1922"/>
        <end position="1942"/>
    </location>
</feature>
<dbReference type="InterPro" id="IPR040840">
    <property type="entry name" value="TcA_TcB_BD"/>
</dbReference>